<protein>
    <recommendedName>
        <fullName evidence="8">Profilin</fullName>
    </recommendedName>
</protein>
<dbReference type="PANTHER" id="PTHR11604:SF0">
    <property type="entry name" value="PROFILIN"/>
    <property type="match status" value="1"/>
</dbReference>
<evidence type="ECO:0000256" key="7">
    <source>
        <dbReference type="RuleBase" id="RU003908"/>
    </source>
</evidence>
<keyword evidence="4" id="KW-0963">Cytoplasm</keyword>
<evidence type="ECO:0000256" key="4">
    <source>
        <dbReference type="ARBA" id="ARBA00022490"/>
    </source>
</evidence>
<dbReference type="CDD" id="cd00148">
    <property type="entry name" value="PROF"/>
    <property type="match status" value="1"/>
</dbReference>
<dbReference type="PRINTS" id="PR01640">
    <property type="entry name" value="PROFILINPLNT"/>
</dbReference>
<dbReference type="PROSITE" id="PS00414">
    <property type="entry name" value="PROFILIN"/>
    <property type="match status" value="1"/>
</dbReference>
<evidence type="ECO:0000256" key="8">
    <source>
        <dbReference type="RuleBase" id="RU003909"/>
    </source>
</evidence>
<comment type="function">
    <text evidence="7">Binds to actin and affects the structure of the cytoskeleton. At high concentrations, profilin prevents the polymerization of actin, whereas it enhances it at low concentrations.</text>
</comment>
<dbReference type="GeneID" id="118428208"/>
<accession>A0A9J7M439</accession>
<sequence>MSWQSYIDQSLLGTGQVAKAAIHGMDGSAWATSKGFKVTSDQVLKIVNAFNTGTLAEFYTSGLFIGEGDNKYKFLRQNENSLYVKKGEAGACIFKTKQCLIFGVYSEGMQPGNCNNVVEKLGDYLIGSGY</sequence>
<evidence type="ECO:0000313" key="10">
    <source>
        <dbReference type="RefSeq" id="XP_035694108.1"/>
    </source>
</evidence>
<reference evidence="10" key="2">
    <citation type="submission" date="2025-08" db="UniProtKB">
        <authorList>
            <consortium name="RefSeq"/>
        </authorList>
    </citation>
    <scope>IDENTIFICATION</scope>
    <source>
        <strain evidence="10">S238N-H82</strain>
        <tissue evidence="10">Testes</tissue>
    </source>
</reference>
<evidence type="ECO:0000256" key="5">
    <source>
        <dbReference type="ARBA" id="ARBA00023203"/>
    </source>
</evidence>
<dbReference type="InterPro" id="IPR005455">
    <property type="entry name" value="PFN_euk"/>
</dbReference>
<dbReference type="GO" id="GO:0003779">
    <property type="term" value="F:actin binding"/>
    <property type="evidence" value="ECO:0007669"/>
    <property type="project" value="UniProtKB-KW"/>
</dbReference>
<dbReference type="Proteomes" id="UP000001554">
    <property type="component" value="Chromosome 12"/>
</dbReference>
<dbReference type="PRINTS" id="PR00392">
    <property type="entry name" value="PROFILIN"/>
</dbReference>
<dbReference type="Pfam" id="PF00235">
    <property type="entry name" value="Profilin"/>
    <property type="match status" value="1"/>
</dbReference>
<keyword evidence="9" id="KW-1185">Reference proteome</keyword>
<gene>
    <name evidence="10" type="primary">LOC118428208</name>
</gene>
<evidence type="ECO:0000256" key="6">
    <source>
        <dbReference type="ARBA" id="ARBA00023212"/>
    </source>
</evidence>
<evidence type="ECO:0000256" key="2">
    <source>
        <dbReference type="ARBA" id="ARBA00010058"/>
    </source>
</evidence>
<keyword evidence="6 7" id="KW-0206">Cytoskeleton</keyword>
<proteinExistence type="inferred from homology"/>
<name>A0A9J7M439_BRAFL</name>
<reference evidence="9" key="1">
    <citation type="journal article" date="2020" name="Nat. Ecol. Evol.">
        <title>Deeply conserved synteny resolves early events in vertebrate evolution.</title>
        <authorList>
            <person name="Simakov O."/>
            <person name="Marletaz F."/>
            <person name="Yue J.X."/>
            <person name="O'Connell B."/>
            <person name="Jenkins J."/>
            <person name="Brandt A."/>
            <person name="Calef R."/>
            <person name="Tung C.H."/>
            <person name="Huang T.K."/>
            <person name="Schmutz J."/>
            <person name="Satoh N."/>
            <person name="Yu J.K."/>
            <person name="Putnam N.H."/>
            <person name="Green R.E."/>
            <person name="Rokhsar D.S."/>
        </authorList>
    </citation>
    <scope>NUCLEOTIDE SEQUENCE [LARGE SCALE GENOMIC DNA]</scope>
    <source>
        <strain evidence="9">S238N-H82</strain>
    </source>
</reference>
<comment type="subunit">
    <text evidence="3 7">Occurs in many kinds of cells as a complex with monomeric actin in a 1:1 ratio.</text>
</comment>
<dbReference type="RefSeq" id="XP_035694108.1">
    <property type="nucleotide sequence ID" value="XM_035838215.1"/>
</dbReference>
<comment type="similarity">
    <text evidence="2 8">Belongs to the profilin family.</text>
</comment>
<keyword evidence="5 8" id="KW-0009">Actin-binding</keyword>
<comment type="subcellular location">
    <subcellularLocation>
        <location evidence="1">Cytoplasm</location>
        <location evidence="1">Cytoskeleton</location>
    </subcellularLocation>
</comment>
<dbReference type="InterPro" id="IPR027310">
    <property type="entry name" value="Profilin_CS"/>
</dbReference>
<evidence type="ECO:0000256" key="1">
    <source>
        <dbReference type="ARBA" id="ARBA00004245"/>
    </source>
</evidence>
<dbReference type="SUPFAM" id="SSF55770">
    <property type="entry name" value="Profilin (actin-binding protein)"/>
    <property type="match status" value="1"/>
</dbReference>
<dbReference type="SMART" id="SM00392">
    <property type="entry name" value="PROF"/>
    <property type="match status" value="1"/>
</dbReference>
<dbReference type="FunFam" id="3.30.450.30:FF:000015">
    <property type="entry name" value="Profilin"/>
    <property type="match status" value="1"/>
</dbReference>
<dbReference type="AlphaFoldDB" id="A0A9J7M439"/>
<dbReference type="GO" id="GO:0005856">
    <property type="term" value="C:cytoskeleton"/>
    <property type="evidence" value="ECO:0007669"/>
    <property type="project" value="UniProtKB-SubCell"/>
</dbReference>
<evidence type="ECO:0000313" key="9">
    <source>
        <dbReference type="Proteomes" id="UP000001554"/>
    </source>
</evidence>
<dbReference type="InterPro" id="IPR048278">
    <property type="entry name" value="PFN"/>
</dbReference>
<dbReference type="PANTHER" id="PTHR11604">
    <property type="entry name" value="PROFILIN"/>
    <property type="match status" value="1"/>
</dbReference>
<organism evidence="9 10">
    <name type="scientific">Branchiostoma floridae</name>
    <name type="common">Florida lancelet</name>
    <name type="synonym">Amphioxus</name>
    <dbReference type="NCBI Taxonomy" id="7739"/>
    <lineage>
        <taxon>Eukaryota</taxon>
        <taxon>Metazoa</taxon>
        <taxon>Chordata</taxon>
        <taxon>Cephalochordata</taxon>
        <taxon>Leptocardii</taxon>
        <taxon>Amphioxiformes</taxon>
        <taxon>Branchiostomatidae</taxon>
        <taxon>Branchiostoma</taxon>
    </lineage>
</organism>
<dbReference type="Gene3D" id="3.30.450.30">
    <property type="entry name" value="Dynein light chain 2a, cytoplasmic"/>
    <property type="match status" value="1"/>
</dbReference>
<evidence type="ECO:0000256" key="3">
    <source>
        <dbReference type="ARBA" id="ARBA00011583"/>
    </source>
</evidence>
<dbReference type="InterPro" id="IPR036140">
    <property type="entry name" value="PFN_sf"/>
</dbReference>
<dbReference type="OMA" id="GFCYAAI"/>